<dbReference type="AlphaFoldDB" id="A0A378QPQ6"/>
<reference evidence="1 3" key="1">
    <citation type="submission" date="2017-03" db="EMBL/GenBank/DDBJ databases">
        <title>Draft genome sequence of Moraxella equi CCUG 4950T type strain.</title>
        <authorList>
            <person name="Salva-Serra F."/>
            <person name="Engstrom-Jakobsson H."/>
            <person name="Thorell K."/>
            <person name="Jaen-Luchoro D."/>
            <person name="Gonzales-Siles L."/>
            <person name="Karlsson R."/>
            <person name="Yazdan S."/>
            <person name="Boulund F."/>
            <person name="Johnning A."/>
            <person name="Engstrand L."/>
            <person name="Kristiansson E."/>
            <person name="Moore E."/>
        </authorList>
    </citation>
    <scope>NUCLEOTIDE SEQUENCE [LARGE SCALE GENOMIC DNA]</scope>
    <source>
        <strain evidence="1 3">CCUG 4950</strain>
    </source>
</reference>
<dbReference type="EMBL" id="MXAP01000127">
    <property type="protein sequence ID" value="OPH34963.1"/>
    <property type="molecule type" value="Genomic_DNA"/>
</dbReference>
<accession>A0A378QPQ6</accession>
<organism evidence="2 4">
    <name type="scientific">Moraxella equi</name>
    <dbReference type="NCBI Taxonomy" id="60442"/>
    <lineage>
        <taxon>Bacteria</taxon>
        <taxon>Pseudomonadati</taxon>
        <taxon>Pseudomonadota</taxon>
        <taxon>Gammaproteobacteria</taxon>
        <taxon>Moraxellales</taxon>
        <taxon>Moraxellaceae</taxon>
        <taxon>Moraxella</taxon>
    </lineage>
</organism>
<gene>
    <name evidence="1" type="ORF">B5J93_11435</name>
    <name evidence="2" type="ORF">NCTC11012_01074</name>
</gene>
<name>A0A378QPQ6_9GAMM</name>
<dbReference type="Proteomes" id="UP000190777">
    <property type="component" value="Unassembled WGS sequence"/>
</dbReference>
<dbReference type="Proteomes" id="UP000254618">
    <property type="component" value="Unassembled WGS sequence"/>
</dbReference>
<evidence type="ECO:0000313" key="3">
    <source>
        <dbReference type="Proteomes" id="UP000190777"/>
    </source>
</evidence>
<sequence length="160" mass="18116">MAKTLTDDELAQLERQEQEQAQAKQTQNEPDYAQDLSILFPNQSLLIGGKTVKLKEYAFVEWLALRQTYAPFIAKFTALMTASDDVLVDDVLAFFEDEFADLKGLLLASLDEPADFLDSLTLTEMESLMLGWWQVNKHFFMKSVVRAVRKNQTKSQSAGA</sequence>
<reference evidence="2 4" key="2">
    <citation type="submission" date="2018-06" db="EMBL/GenBank/DDBJ databases">
        <authorList>
            <consortium name="Pathogen Informatics"/>
            <person name="Doyle S."/>
        </authorList>
    </citation>
    <scope>NUCLEOTIDE SEQUENCE [LARGE SCALE GENOMIC DNA]</scope>
    <source>
        <strain evidence="2 4">NCTC11012</strain>
    </source>
</reference>
<evidence type="ECO:0008006" key="5">
    <source>
        <dbReference type="Google" id="ProtNLM"/>
    </source>
</evidence>
<dbReference type="InterPro" id="IPR046583">
    <property type="entry name" value="DUF6631"/>
</dbReference>
<evidence type="ECO:0000313" key="1">
    <source>
        <dbReference type="EMBL" id="OPH34963.1"/>
    </source>
</evidence>
<dbReference type="RefSeq" id="WP_079326494.1">
    <property type="nucleotide sequence ID" value="NZ_MXAP01000127.1"/>
</dbReference>
<keyword evidence="3" id="KW-1185">Reference proteome</keyword>
<evidence type="ECO:0000313" key="2">
    <source>
        <dbReference type="EMBL" id="STZ02845.1"/>
    </source>
</evidence>
<dbReference type="EMBL" id="UGQF01000001">
    <property type="protein sequence ID" value="STZ02845.1"/>
    <property type="molecule type" value="Genomic_DNA"/>
</dbReference>
<protein>
    <recommendedName>
        <fullName evidence="5">Tail assembly chaperone</fullName>
    </recommendedName>
</protein>
<evidence type="ECO:0000313" key="4">
    <source>
        <dbReference type="Proteomes" id="UP000254618"/>
    </source>
</evidence>
<proteinExistence type="predicted"/>
<dbReference type="Pfam" id="PF20336">
    <property type="entry name" value="DUF6631"/>
    <property type="match status" value="1"/>
</dbReference>